<dbReference type="Pfam" id="PF03747">
    <property type="entry name" value="ADP_ribosyl_GH"/>
    <property type="match status" value="1"/>
</dbReference>
<name>A0ABS2RN10_9ACTN</name>
<sequence>MTRKTSTMTSSRSVTLLDQPSLPDDYLTRVYAGVLGKIIGVYLGRPFEGWTHQRIIAELGEITDYVHDRLGQPLIVTDDDITGTFTFIRALEDRGFDPGLTPAQIGESWLNYLIENRTILWWGGLGTSTEHTAYLRLKSGIPAPASGSVACNGRAVAEQIGGQIFIDGWAMLSPGDPERAAELARRAASVSHDGDGIHGAQVIAAIEAQAFIEPDLETLLDTAVGLIPADCTLARAIADVRQWHRDSSDWYATRALIEQHYGYHLFPGVCHMVPNHALIIAALLHGDDDFSRTMMIINSSGWDTDCNSGSVGAIMGIKNGLRGIDDATGTDWRGPLADRLYLPCAEGGRAISDAATVAVRIANAGEILHGRAPTRPKQGARFHFSLPGSVQGFQSLGATPDDPEQPVRPLVISNDAGRLELTLREDSREAFVATPTFIPPEAVEMPGYQLIGSPTLYPSQRVEFTLAAPAANRADVTVRPLIDYYGAGDRVQRRFGDPCTLSAGADHTGGWVIPDVGGAPVLRFGFALTGEPGDALLVDRVHWDGAPTLTLGRPAFDSTLWRRAWVDGVDDWAGHWPEDYKLAQNRGTGLIAQGDETWTDYEVSADLDVLLALSAGVAARVGGLRRYYAAVIAGDRARLIKECDGLEVLAEVPLPHPGSRHRLKLQVTGDRISGTVDGVPIGSVRDHSLTGGAAGLLISEGTLSSGPVEVRSC</sequence>
<gene>
    <name evidence="1" type="ORF">JOE57_002979</name>
</gene>
<protein>
    <submittedName>
        <fullName evidence="1">ADP-ribosylglycohydrolase</fullName>
    </submittedName>
</protein>
<dbReference type="InterPro" id="IPR036705">
    <property type="entry name" value="Ribosyl_crysJ1_sf"/>
</dbReference>
<keyword evidence="2" id="KW-1185">Reference proteome</keyword>
<accession>A0ABS2RN10</accession>
<proteinExistence type="predicted"/>
<evidence type="ECO:0000313" key="1">
    <source>
        <dbReference type="EMBL" id="MBM7800058.1"/>
    </source>
</evidence>
<dbReference type="InterPro" id="IPR005502">
    <property type="entry name" value="Ribosyl_crysJ1"/>
</dbReference>
<organism evidence="1 2">
    <name type="scientific">Microlunatus panaciterrae</name>
    <dbReference type="NCBI Taxonomy" id="400768"/>
    <lineage>
        <taxon>Bacteria</taxon>
        <taxon>Bacillati</taxon>
        <taxon>Actinomycetota</taxon>
        <taxon>Actinomycetes</taxon>
        <taxon>Propionibacteriales</taxon>
        <taxon>Propionibacteriaceae</taxon>
        <taxon>Microlunatus</taxon>
    </lineage>
</organism>
<dbReference type="EMBL" id="JAFBCF010000001">
    <property type="protein sequence ID" value="MBM7800058.1"/>
    <property type="molecule type" value="Genomic_DNA"/>
</dbReference>
<evidence type="ECO:0000313" key="2">
    <source>
        <dbReference type="Proteomes" id="UP000704762"/>
    </source>
</evidence>
<comment type="caution">
    <text evidence="1">The sequence shown here is derived from an EMBL/GenBank/DDBJ whole genome shotgun (WGS) entry which is preliminary data.</text>
</comment>
<reference evidence="1 2" key="1">
    <citation type="submission" date="2021-01" db="EMBL/GenBank/DDBJ databases">
        <title>Sequencing the genomes of 1000 actinobacteria strains.</title>
        <authorList>
            <person name="Klenk H.-P."/>
        </authorList>
    </citation>
    <scope>NUCLEOTIDE SEQUENCE [LARGE SCALE GENOMIC DNA]</scope>
    <source>
        <strain evidence="1 2">DSM 18662</strain>
    </source>
</reference>
<dbReference type="Gene3D" id="1.10.4080.10">
    <property type="entry name" value="ADP-ribosylation/Crystallin J1"/>
    <property type="match status" value="1"/>
</dbReference>
<dbReference type="Gene3D" id="2.60.120.560">
    <property type="entry name" value="Exo-inulinase, domain 1"/>
    <property type="match status" value="1"/>
</dbReference>
<dbReference type="RefSeq" id="WP_204919217.1">
    <property type="nucleotide sequence ID" value="NZ_BAAAQP010000003.1"/>
</dbReference>
<dbReference type="Proteomes" id="UP000704762">
    <property type="component" value="Unassembled WGS sequence"/>
</dbReference>
<dbReference type="SUPFAM" id="SSF101478">
    <property type="entry name" value="ADP-ribosylglycohydrolase"/>
    <property type="match status" value="1"/>
</dbReference>